<evidence type="ECO:0000313" key="1">
    <source>
        <dbReference type="EMBL" id="SIS77145.1"/>
    </source>
</evidence>
<accession>A0A1N7LTG9</accession>
<reference evidence="2" key="1">
    <citation type="submission" date="2017-01" db="EMBL/GenBank/DDBJ databases">
        <authorList>
            <person name="Varghese N."/>
            <person name="Submissions S."/>
        </authorList>
    </citation>
    <scope>NUCLEOTIDE SEQUENCE [LARGE SCALE GENOMIC DNA]</scope>
    <source>
        <strain evidence="2">DSM 18714</strain>
    </source>
</reference>
<dbReference type="AlphaFoldDB" id="A0A1N7LTG9"/>
<proteinExistence type="predicted"/>
<sequence>MEMVGNITEAMKTAQLDQVVEIEDEGPYAQLPLTEIIARHQFIEHQCDTILAEQEDLSRAYYARIGRAHSEAMKAAEGRTTLPRLFHDPAAPELLEIEELEGEIRIYRFQLQTVQNVIFETEPQTVNEAVAKLKFLSRAMADGVDFEVDYFAYMIEECADIIGMKR</sequence>
<protein>
    <submittedName>
        <fullName evidence="1">Uncharacterized protein</fullName>
    </submittedName>
</protein>
<dbReference type="Proteomes" id="UP000186098">
    <property type="component" value="Unassembled WGS sequence"/>
</dbReference>
<dbReference type="OrthoDB" id="7687021at2"/>
<organism evidence="1 2">
    <name type="scientific">Phaeovulum vinaykumarii</name>
    <dbReference type="NCBI Taxonomy" id="407234"/>
    <lineage>
        <taxon>Bacteria</taxon>
        <taxon>Pseudomonadati</taxon>
        <taxon>Pseudomonadota</taxon>
        <taxon>Alphaproteobacteria</taxon>
        <taxon>Rhodobacterales</taxon>
        <taxon>Paracoccaceae</taxon>
        <taxon>Phaeovulum</taxon>
    </lineage>
</organism>
<evidence type="ECO:0000313" key="2">
    <source>
        <dbReference type="Proteomes" id="UP000186098"/>
    </source>
</evidence>
<dbReference type="RefSeq" id="WP_076365652.1">
    <property type="nucleotide sequence ID" value="NZ_FTOM01000004.1"/>
</dbReference>
<dbReference type="EMBL" id="FTOM01000004">
    <property type="protein sequence ID" value="SIS77145.1"/>
    <property type="molecule type" value="Genomic_DNA"/>
</dbReference>
<gene>
    <name evidence="1" type="ORF">SAMN05421795_10495</name>
</gene>
<keyword evidence="2" id="KW-1185">Reference proteome</keyword>
<name>A0A1N7LTG9_9RHOB</name>